<evidence type="ECO:0000313" key="1">
    <source>
        <dbReference type="EMBL" id="MDS1269837.1"/>
    </source>
</evidence>
<proteinExistence type="predicted"/>
<organism evidence="1 2">
    <name type="scientific">Lipingzhangella rawalii</name>
    <dbReference type="NCBI Taxonomy" id="2055835"/>
    <lineage>
        <taxon>Bacteria</taxon>
        <taxon>Bacillati</taxon>
        <taxon>Actinomycetota</taxon>
        <taxon>Actinomycetes</taxon>
        <taxon>Streptosporangiales</taxon>
        <taxon>Nocardiopsidaceae</taxon>
        <taxon>Lipingzhangella</taxon>
    </lineage>
</organism>
<comment type="caution">
    <text evidence="1">The sequence shown here is derived from an EMBL/GenBank/DDBJ whole genome shotgun (WGS) entry which is preliminary data.</text>
</comment>
<sequence>MSVASSTTREAVVDWLAERSQGWLAPLAGDQSLDEALAQRSPRWRSPPERSGRAGGAILYPLVYTDTPRVTAQQFCEITDAACEAQRAGTDVVLAGIPTGRARLTNDAGDRACLGRIVQAWEHRGYAVEAADAVHTLPAVATPLVERARRSAFRRRALDLADLLVAAAADAVGARRVYLGAHVQARRNLGDLESVAPLCRLYGSEPLTDPPAHAKLRPAGSDALWFLAFTLGLVGAERISSARQEVCQQVREAVAGVWNDLRAQSLTAHQAMARPAESLELRLTRLGGQPAAGAEAPVVVPLFGAPTLGASTRHFLTAVTTVIPAERVTLCVDDLTPRFLYRDPGDIGATYRSLAADLGCGLRLLSELDPDDLRERLATILARLSADDLARVVPRGTLARLRGGPTGYDAIHLAVIAACLQTGPQPGLIATKSANLAALHRLAHVTTATGALVCTGHDHASPGDTPRLVVEDAALLPTLRFTDS</sequence>
<dbReference type="EMBL" id="JAVLVT010000002">
    <property type="protein sequence ID" value="MDS1269837.1"/>
    <property type="molecule type" value="Genomic_DNA"/>
</dbReference>
<reference evidence="2" key="1">
    <citation type="submission" date="2023-07" db="EMBL/GenBank/DDBJ databases">
        <title>Novel species in the genus Lipingzhangella isolated from Sambhar Salt Lake.</title>
        <authorList>
            <person name="Jiya N."/>
            <person name="Kajale S."/>
            <person name="Sharma A."/>
        </authorList>
    </citation>
    <scope>NUCLEOTIDE SEQUENCE [LARGE SCALE GENOMIC DNA]</scope>
    <source>
        <strain evidence="2">LS1_29</strain>
    </source>
</reference>
<protein>
    <submittedName>
        <fullName evidence="1">Uncharacterized protein</fullName>
    </submittedName>
</protein>
<dbReference type="Proteomes" id="UP001250214">
    <property type="component" value="Unassembled WGS sequence"/>
</dbReference>
<keyword evidence="2" id="KW-1185">Reference proteome</keyword>
<name>A0ABU2H4B1_9ACTN</name>
<accession>A0ABU2H4B1</accession>
<dbReference type="RefSeq" id="WP_310911374.1">
    <property type="nucleotide sequence ID" value="NZ_JAVLVT010000002.1"/>
</dbReference>
<evidence type="ECO:0000313" key="2">
    <source>
        <dbReference type="Proteomes" id="UP001250214"/>
    </source>
</evidence>
<gene>
    <name evidence="1" type="ORF">RIF23_05960</name>
</gene>